<accession>A0A265UZR2</accession>
<name>A0A265UZR2_9FLAO</name>
<evidence type="ECO:0000256" key="1">
    <source>
        <dbReference type="SAM" id="SignalP"/>
    </source>
</evidence>
<dbReference type="OrthoDB" id="1364277at2"/>
<protein>
    <submittedName>
        <fullName evidence="2">Uncharacterized protein</fullName>
    </submittedName>
</protein>
<dbReference type="RefSeq" id="WP_094966861.1">
    <property type="nucleotide sequence ID" value="NZ_NGJN01000001.1"/>
</dbReference>
<keyword evidence="1" id="KW-0732">Signal</keyword>
<evidence type="ECO:0000313" key="3">
    <source>
        <dbReference type="Proteomes" id="UP000216840"/>
    </source>
</evidence>
<feature type="chain" id="PRO_5013329145" evidence="1">
    <location>
        <begin position="26"/>
        <end position="182"/>
    </location>
</feature>
<evidence type="ECO:0000313" key="2">
    <source>
        <dbReference type="EMBL" id="OZV70786.1"/>
    </source>
</evidence>
<keyword evidence="3" id="KW-1185">Reference proteome</keyword>
<dbReference type="AlphaFoldDB" id="A0A265UZR2"/>
<reference evidence="2 3" key="1">
    <citation type="submission" date="2017-05" db="EMBL/GenBank/DDBJ databases">
        <title>The draft genome sequence of Idiomarina salinarum WNB302.</title>
        <authorList>
            <person name="Sun Y."/>
            <person name="Chen B."/>
            <person name="Du Z."/>
        </authorList>
    </citation>
    <scope>NUCLEOTIDE SEQUENCE [LARGE SCALE GENOMIC DNA]</scope>
    <source>
        <strain evidence="2 3">WNB302</strain>
    </source>
</reference>
<dbReference type="EMBL" id="NGJN01000001">
    <property type="protein sequence ID" value="OZV70786.1"/>
    <property type="molecule type" value="Genomic_DNA"/>
</dbReference>
<sequence>MKAIKSAYYSICCGVLLLTSFQGTSQEYIVPATSTTLELEQETPFMVKPVYFQEWYAGIDIGGTGYRVFVPVVNKKEDIKLENLYFRNLEAKLLNEDGRYTATLKNPSTTYTFTKPEKPSDYPFDLKDNECVISYNENGKTKFHKIRIVAELAGAYYENGVPSISSQRKSATLATLDEDSGN</sequence>
<organism evidence="2 3">
    <name type="scientific">Winogradskyella aurantia</name>
    <dbReference type="NCBI Taxonomy" id="1915063"/>
    <lineage>
        <taxon>Bacteria</taxon>
        <taxon>Pseudomonadati</taxon>
        <taxon>Bacteroidota</taxon>
        <taxon>Flavobacteriia</taxon>
        <taxon>Flavobacteriales</taxon>
        <taxon>Flavobacteriaceae</taxon>
        <taxon>Winogradskyella</taxon>
    </lineage>
</organism>
<dbReference type="Proteomes" id="UP000216840">
    <property type="component" value="Unassembled WGS sequence"/>
</dbReference>
<proteinExistence type="predicted"/>
<feature type="signal peptide" evidence="1">
    <location>
        <begin position="1"/>
        <end position="25"/>
    </location>
</feature>
<gene>
    <name evidence="2" type="ORF">CA834_01345</name>
</gene>
<comment type="caution">
    <text evidence="2">The sequence shown here is derived from an EMBL/GenBank/DDBJ whole genome shotgun (WGS) entry which is preliminary data.</text>
</comment>